<evidence type="ECO:0000313" key="3">
    <source>
        <dbReference type="WBParaSite" id="PSU_v2.g9320.t1"/>
    </source>
</evidence>
<dbReference type="PANTHER" id="PTHR43615">
    <property type="entry name" value="PHOSPHOENOLPYRUVATE SYNTHASE-RELATED"/>
    <property type="match status" value="1"/>
</dbReference>
<dbReference type="SUPFAM" id="SSF52009">
    <property type="entry name" value="Phosphohistidine domain"/>
    <property type="match status" value="1"/>
</dbReference>
<protein>
    <submittedName>
        <fullName evidence="3">PEP-utilising enzyme mobile domain-containing protein</fullName>
    </submittedName>
</protein>
<accession>A0A914ZBL9</accession>
<dbReference type="InterPro" id="IPR008279">
    <property type="entry name" value="PEP-util_enz_mobile_dom"/>
</dbReference>
<evidence type="ECO:0000313" key="2">
    <source>
        <dbReference type="Proteomes" id="UP000887577"/>
    </source>
</evidence>
<organism evidence="2 3">
    <name type="scientific">Panagrolaimus superbus</name>
    <dbReference type="NCBI Taxonomy" id="310955"/>
    <lineage>
        <taxon>Eukaryota</taxon>
        <taxon>Metazoa</taxon>
        <taxon>Ecdysozoa</taxon>
        <taxon>Nematoda</taxon>
        <taxon>Chromadorea</taxon>
        <taxon>Rhabditida</taxon>
        <taxon>Tylenchina</taxon>
        <taxon>Panagrolaimomorpha</taxon>
        <taxon>Panagrolaimoidea</taxon>
        <taxon>Panagrolaimidae</taxon>
        <taxon>Panagrolaimus</taxon>
    </lineage>
</organism>
<dbReference type="AlphaFoldDB" id="A0A914ZBL9"/>
<sequence>MRDVTSGQSIKGTIRYMILAVLSFLNLDKFKDIQSDIELSGTPVCEGIVSGIARVAKTLEEASLTQPGEILITRYTDIGWSPIFPIINGLVTEIGGLLSHGSVVAREYGLPCIIAVADATDIFHTV</sequence>
<dbReference type="Proteomes" id="UP000887577">
    <property type="component" value="Unplaced"/>
</dbReference>
<keyword evidence="2" id="KW-1185">Reference proteome</keyword>
<name>A0A914ZBL9_9BILA</name>
<proteinExistence type="predicted"/>
<dbReference type="WBParaSite" id="PSU_v2.g9320.t1">
    <property type="protein sequence ID" value="PSU_v2.g9320.t1"/>
    <property type="gene ID" value="PSU_v2.g9320"/>
</dbReference>
<dbReference type="InterPro" id="IPR036637">
    <property type="entry name" value="Phosphohistidine_dom_sf"/>
</dbReference>
<dbReference type="GO" id="GO:0016772">
    <property type="term" value="F:transferase activity, transferring phosphorus-containing groups"/>
    <property type="evidence" value="ECO:0007669"/>
    <property type="project" value="InterPro"/>
</dbReference>
<feature type="domain" description="PEP-utilising enzyme mobile" evidence="1">
    <location>
        <begin position="66"/>
        <end position="122"/>
    </location>
</feature>
<dbReference type="PANTHER" id="PTHR43615:SF1">
    <property type="entry name" value="PPDK_N DOMAIN-CONTAINING PROTEIN"/>
    <property type="match status" value="1"/>
</dbReference>
<reference evidence="3" key="1">
    <citation type="submission" date="2022-11" db="UniProtKB">
        <authorList>
            <consortium name="WormBaseParasite"/>
        </authorList>
    </citation>
    <scope>IDENTIFICATION</scope>
</reference>
<dbReference type="Gene3D" id="3.50.30.10">
    <property type="entry name" value="Phosphohistidine domain"/>
    <property type="match status" value="1"/>
</dbReference>
<dbReference type="Pfam" id="PF00391">
    <property type="entry name" value="PEP-utilizers"/>
    <property type="match status" value="1"/>
</dbReference>
<evidence type="ECO:0000259" key="1">
    <source>
        <dbReference type="Pfam" id="PF00391"/>
    </source>
</evidence>
<dbReference type="InterPro" id="IPR051549">
    <property type="entry name" value="PEP_Utilizing_Enz"/>
</dbReference>